<dbReference type="OrthoDB" id="4174405at2"/>
<keyword evidence="4" id="KW-1003">Cell membrane</keyword>
<feature type="domain" description="Cation/H+ exchanger transmembrane" evidence="11">
    <location>
        <begin position="14"/>
        <end position="378"/>
    </location>
</feature>
<feature type="region of interest" description="Disordered" evidence="9">
    <location>
        <begin position="389"/>
        <end position="416"/>
    </location>
</feature>
<evidence type="ECO:0000256" key="6">
    <source>
        <dbReference type="ARBA" id="ARBA00022989"/>
    </source>
</evidence>
<feature type="transmembrane region" description="Helical" evidence="10">
    <location>
        <begin position="294"/>
        <end position="315"/>
    </location>
</feature>
<dbReference type="Gene3D" id="1.20.1530.20">
    <property type="match status" value="1"/>
</dbReference>
<feature type="transmembrane region" description="Helical" evidence="10">
    <location>
        <begin position="212"/>
        <end position="229"/>
    </location>
</feature>
<keyword evidence="3" id="KW-0050">Antiport</keyword>
<reference evidence="12 13" key="1">
    <citation type="submission" date="2018-10" db="EMBL/GenBank/DDBJ databases">
        <title>Isolation, diversity and antibacterial activity of antinobacteria from the wheat rhizosphere soil.</title>
        <authorList>
            <person name="Sun T."/>
        </authorList>
    </citation>
    <scope>NUCLEOTIDE SEQUENCE [LARGE SCALE GENOMIC DNA]</scope>
    <source>
        <strain evidence="12 13">SJ-23</strain>
    </source>
</reference>
<dbReference type="PANTHER" id="PTHR32507:SF8">
    <property type="entry name" value="CNH1P"/>
    <property type="match status" value="1"/>
</dbReference>
<keyword evidence="5 10" id="KW-0812">Transmembrane</keyword>
<evidence type="ECO:0000256" key="2">
    <source>
        <dbReference type="ARBA" id="ARBA00022448"/>
    </source>
</evidence>
<evidence type="ECO:0000256" key="5">
    <source>
        <dbReference type="ARBA" id="ARBA00022692"/>
    </source>
</evidence>
<accession>A0A3M8AIQ6</accession>
<keyword evidence="2" id="KW-0813">Transport</keyword>
<dbReference type="GO" id="GO:0015297">
    <property type="term" value="F:antiporter activity"/>
    <property type="evidence" value="ECO:0007669"/>
    <property type="project" value="UniProtKB-KW"/>
</dbReference>
<comment type="caution">
    <text evidence="12">The sequence shown here is derived from an EMBL/GenBank/DDBJ whole genome shotgun (WGS) entry which is preliminary data.</text>
</comment>
<proteinExistence type="predicted"/>
<dbReference type="EMBL" id="RHHB01000005">
    <property type="protein sequence ID" value="RNB51102.1"/>
    <property type="molecule type" value="Genomic_DNA"/>
</dbReference>
<dbReference type="Pfam" id="PF00999">
    <property type="entry name" value="Na_H_Exchanger"/>
    <property type="match status" value="1"/>
</dbReference>
<feature type="transmembrane region" description="Helical" evidence="10">
    <location>
        <begin position="272"/>
        <end position="288"/>
    </location>
</feature>
<sequence>MELLLVFALVLLAAILISGYAHRTVLSTTVLFLVAGFLLGDGMLGVIPLTPTDPTVTIVSSLALFIVLFTDGQEVGLRDLRAAWRLPGRALLLGMPITFGITTVLGVWMLGFSWPEALLVAAVLAPTDPVFASAIVGRQEIPYRVRHLLGVESGLNDGLALPVVLFLIAASGGPDVEPMVLAWELGLGVAVGIVVPVVVSWLVRLRVFARTPLYAALTPIAVALIVLGICTTTEANLYLAAYAAGMTIATVSPEMRNAFHAFGGQVSELFKLLAILLFGALISPALLADVPWTGYLFALLLLVFARPVAVELSLVGSGLPWEEKLTAAWFGPKGFASVLYGLFVLASGAPSAEFMFHVIVVAIVFSIVAHSSTDVPIAAWFARKEAEDRDRARSAPAAPAPTSGPPGAGPAEPTET</sequence>
<dbReference type="InterPro" id="IPR006153">
    <property type="entry name" value="Cation/H_exchanger_TM"/>
</dbReference>
<evidence type="ECO:0000313" key="12">
    <source>
        <dbReference type="EMBL" id="RNB51102.1"/>
    </source>
</evidence>
<protein>
    <submittedName>
        <fullName evidence="12">Sodium:proton antiporter</fullName>
    </submittedName>
</protein>
<evidence type="ECO:0000256" key="4">
    <source>
        <dbReference type="ARBA" id="ARBA00022475"/>
    </source>
</evidence>
<dbReference type="RefSeq" id="WP_122936015.1">
    <property type="nucleotide sequence ID" value="NZ_JBHSNT010000008.1"/>
</dbReference>
<dbReference type="Proteomes" id="UP000275048">
    <property type="component" value="Unassembled WGS sequence"/>
</dbReference>
<evidence type="ECO:0000256" key="8">
    <source>
        <dbReference type="ARBA" id="ARBA00023136"/>
    </source>
</evidence>
<evidence type="ECO:0000313" key="13">
    <source>
        <dbReference type="Proteomes" id="UP000275048"/>
    </source>
</evidence>
<comment type="subcellular location">
    <subcellularLocation>
        <location evidence="1">Cell membrane</location>
        <topology evidence="1">Multi-pass membrane protein</topology>
    </subcellularLocation>
</comment>
<feature type="transmembrane region" description="Helical" evidence="10">
    <location>
        <begin position="90"/>
        <end position="111"/>
    </location>
</feature>
<feature type="transmembrane region" description="Helical" evidence="10">
    <location>
        <begin position="148"/>
        <end position="169"/>
    </location>
</feature>
<keyword evidence="13" id="KW-1185">Reference proteome</keyword>
<feature type="transmembrane region" description="Helical" evidence="10">
    <location>
        <begin position="45"/>
        <end position="69"/>
    </location>
</feature>
<keyword evidence="8 10" id="KW-0472">Membrane</keyword>
<evidence type="ECO:0000259" key="11">
    <source>
        <dbReference type="Pfam" id="PF00999"/>
    </source>
</evidence>
<evidence type="ECO:0000256" key="3">
    <source>
        <dbReference type="ARBA" id="ARBA00022449"/>
    </source>
</evidence>
<evidence type="ECO:0000256" key="1">
    <source>
        <dbReference type="ARBA" id="ARBA00004651"/>
    </source>
</evidence>
<evidence type="ECO:0000256" key="9">
    <source>
        <dbReference type="SAM" id="MobiDB-lite"/>
    </source>
</evidence>
<dbReference type="GO" id="GO:0005886">
    <property type="term" value="C:plasma membrane"/>
    <property type="evidence" value="ECO:0007669"/>
    <property type="project" value="UniProtKB-SubCell"/>
</dbReference>
<dbReference type="PANTHER" id="PTHR32507">
    <property type="entry name" value="NA(+)/H(+) ANTIPORTER 1"/>
    <property type="match status" value="1"/>
</dbReference>
<gene>
    <name evidence="12" type="ORF">EDM22_05275</name>
</gene>
<feature type="transmembrane region" description="Helical" evidence="10">
    <location>
        <begin position="181"/>
        <end position="203"/>
    </location>
</feature>
<dbReference type="AlphaFoldDB" id="A0A3M8AIQ6"/>
<evidence type="ECO:0000256" key="10">
    <source>
        <dbReference type="SAM" id="Phobius"/>
    </source>
</evidence>
<organism evidence="12 13">
    <name type="scientific">Agromyces tardus</name>
    <dbReference type="NCBI Taxonomy" id="2583849"/>
    <lineage>
        <taxon>Bacteria</taxon>
        <taxon>Bacillati</taxon>
        <taxon>Actinomycetota</taxon>
        <taxon>Actinomycetes</taxon>
        <taxon>Micrococcales</taxon>
        <taxon>Microbacteriaceae</taxon>
        <taxon>Agromyces</taxon>
    </lineage>
</organism>
<evidence type="ECO:0000256" key="7">
    <source>
        <dbReference type="ARBA" id="ARBA00023065"/>
    </source>
</evidence>
<dbReference type="InterPro" id="IPR038770">
    <property type="entry name" value="Na+/solute_symporter_sf"/>
</dbReference>
<keyword evidence="6 10" id="KW-1133">Transmembrane helix</keyword>
<feature type="compositionally biased region" description="Pro residues" evidence="9">
    <location>
        <begin position="398"/>
        <end position="408"/>
    </location>
</feature>
<feature type="transmembrane region" description="Helical" evidence="10">
    <location>
        <begin position="354"/>
        <end position="381"/>
    </location>
</feature>
<dbReference type="GO" id="GO:1902600">
    <property type="term" value="P:proton transmembrane transport"/>
    <property type="evidence" value="ECO:0007669"/>
    <property type="project" value="InterPro"/>
</dbReference>
<feature type="transmembrane region" description="Helical" evidence="10">
    <location>
        <begin position="117"/>
        <end position="136"/>
    </location>
</feature>
<keyword evidence="7" id="KW-0406">Ion transport</keyword>
<feature type="transmembrane region" description="Helical" evidence="10">
    <location>
        <begin position="327"/>
        <end position="348"/>
    </location>
</feature>
<name>A0A3M8AIQ6_9MICO</name>
<feature type="transmembrane region" description="Helical" evidence="10">
    <location>
        <begin position="235"/>
        <end position="251"/>
    </location>
</feature>